<proteinExistence type="predicted"/>
<reference evidence="1" key="1">
    <citation type="submission" date="2020-09" db="EMBL/GenBank/DDBJ databases">
        <title>Genome-Enabled Discovery of Anthraquinone Biosynthesis in Senna tora.</title>
        <authorList>
            <person name="Kang S.-H."/>
            <person name="Pandey R.P."/>
            <person name="Lee C.-M."/>
            <person name="Sim J.-S."/>
            <person name="Jeong J.-T."/>
            <person name="Choi B.-S."/>
            <person name="Jung M."/>
            <person name="Ginzburg D."/>
            <person name="Zhao K."/>
            <person name="Won S.Y."/>
            <person name="Oh T.-J."/>
            <person name="Yu Y."/>
            <person name="Kim N.-H."/>
            <person name="Lee O.R."/>
            <person name="Lee T.-H."/>
            <person name="Bashyal P."/>
            <person name="Kim T.-S."/>
            <person name="Lee W.-H."/>
            <person name="Kawkins C."/>
            <person name="Kim C.-K."/>
            <person name="Kim J.S."/>
            <person name="Ahn B.O."/>
            <person name="Rhee S.Y."/>
            <person name="Sohng J.K."/>
        </authorList>
    </citation>
    <scope>NUCLEOTIDE SEQUENCE</scope>
    <source>
        <tissue evidence="1">Leaf</tissue>
    </source>
</reference>
<gene>
    <name evidence="1" type="ORF">G2W53_006654</name>
</gene>
<dbReference type="PANTHER" id="PTHR34801">
    <property type="entry name" value="EXPRESSED PROTEIN"/>
    <property type="match status" value="1"/>
</dbReference>
<name>A0A835CGN9_9FABA</name>
<comment type="caution">
    <text evidence="1">The sequence shown here is derived from an EMBL/GenBank/DDBJ whole genome shotgun (WGS) entry which is preliminary data.</text>
</comment>
<protein>
    <submittedName>
        <fullName evidence="1">Uncharacterized protein</fullName>
    </submittedName>
</protein>
<accession>A0A835CGN9</accession>
<evidence type="ECO:0000313" key="2">
    <source>
        <dbReference type="Proteomes" id="UP000634136"/>
    </source>
</evidence>
<dbReference type="PANTHER" id="PTHR34801:SF2">
    <property type="entry name" value="EXPRESSED PROTEIN"/>
    <property type="match status" value="1"/>
</dbReference>
<dbReference type="EMBL" id="JAAIUW010000003">
    <property type="protein sequence ID" value="KAF7838172.1"/>
    <property type="molecule type" value="Genomic_DNA"/>
</dbReference>
<sequence length="302" mass="34023">MKSSLSFSFLFPASNFHPKRLSSRRQLGFRPTLRRVSFSIDLIARRKPSRTSAHVAEEGVRHKQGNNSSLTLFLLCTDHHALEKRFNFAFDLHQLNRMLILKTSEIATIGALFNFSGNKLEYHEVQKNPPVLALCLSTKNCISTSENNTDLSHYAPPCVGFQVKALELKLLGGLHLFLPKKAEVEAARCGGSMGAPYKVVDKFSEVMIWILLLETPLFYIDPLNGYKFYSKPEGKLMEELLKRDEDAREIKEPWTMTEDAHIPSGGGSTSAYLCLKKPVLEANDGRGSPFLEVMIFEAFHCL</sequence>
<organism evidence="1 2">
    <name type="scientific">Senna tora</name>
    <dbReference type="NCBI Taxonomy" id="362788"/>
    <lineage>
        <taxon>Eukaryota</taxon>
        <taxon>Viridiplantae</taxon>
        <taxon>Streptophyta</taxon>
        <taxon>Embryophyta</taxon>
        <taxon>Tracheophyta</taxon>
        <taxon>Spermatophyta</taxon>
        <taxon>Magnoliopsida</taxon>
        <taxon>eudicotyledons</taxon>
        <taxon>Gunneridae</taxon>
        <taxon>Pentapetalae</taxon>
        <taxon>rosids</taxon>
        <taxon>fabids</taxon>
        <taxon>Fabales</taxon>
        <taxon>Fabaceae</taxon>
        <taxon>Caesalpinioideae</taxon>
        <taxon>Cassia clade</taxon>
        <taxon>Senna</taxon>
    </lineage>
</organism>
<dbReference type="AlphaFoldDB" id="A0A835CGN9"/>
<dbReference type="Proteomes" id="UP000634136">
    <property type="component" value="Unassembled WGS sequence"/>
</dbReference>
<dbReference type="OrthoDB" id="10072024at2759"/>
<evidence type="ECO:0000313" key="1">
    <source>
        <dbReference type="EMBL" id="KAF7838172.1"/>
    </source>
</evidence>
<keyword evidence="2" id="KW-1185">Reference proteome</keyword>